<dbReference type="InterPro" id="IPR029052">
    <property type="entry name" value="Metallo-depent_PP-like"/>
</dbReference>
<dbReference type="SMART" id="SM00854">
    <property type="entry name" value="PGA_cap"/>
    <property type="match status" value="1"/>
</dbReference>
<dbReference type="HOGENOM" id="CLU_038823_2_2_11"/>
<comment type="similarity">
    <text evidence="1">Belongs to the CapA family.</text>
</comment>
<accession>D1A3H8</accession>
<evidence type="ECO:0000313" key="4">
    <source>
        <dbReference type="Proteomes" id="UP000001918"/>
    </source>
</evidence>
<dbReference type="SUPFAM" id="SSF56300">
    <property type="entry name" value="Metallo-dependent phosphatases"/>
    <property type="match status" value="1"/>
</dbReference>
<dbReference type="PANTHER" id="PTHR33393:SF11">
    <property type="entry name" value="POLYGLUTAMINE SYNTHESIS ACCESSORY PROTEIN RV0574C-RELATED"/>
    <property type="match status" value="1"/>
</dbReference>
<dbReference type="OrthoDB" id="9810718at2"/>
<dbReference type="Proteomes" id="UP000001918">
    <property type="component" value="Chromosome"/>
</dbReference>
<dbReference type="Pfam" id="PF09587">
    <property type="entry name" value="PGA_cap"/>
    <property type="match status" value="1"/>
</dbReference>
<name>D1A3H8_THECD</name>
<dbReference type="KEGG" id="tcu:Tcur_0506"/>
<dbReference type="InterPro" id="IPR019079">
    <property type="entry name" value="Capsule_synth_CapA"/>
</dbReference>
<dbReference type="EMBL" id="CP001738">
    <property type="protein sequence ID" value="ACY96103.1"/>
    <property type="molecule type" value="Genomic_DNA"/>
</dbReference>
<dbReference type="STRING" id="471852.Tcur_0506"/>
<evidence type="ECO:0000256" key="1">
    <source>
        <dbReference type="ARBA" id="ARBA00005662"/>
    </source>
</evidence>
<gene>
    <name evidence="3" type="ordered locus">Tcur_0506</name>
</gene>
<dbReference type="RefSeq" id="WP_012850887.1">
    <property type="nucleotide sequence ID" value="NC_013510.1"/>
</dbReference>
<evidence type="ECO:0000313" key="3">
    <source>
        <dbReference type="EMBL" id="ACY96103.1"/>
    </source>
</evidence>
<proteinExistence type="inferred from homology"/>
<feature type="domain" description="Capsule synthesis protein CapA" evidence="2">
    <location>
        <begin position="4"/>
        <end position="245"/>
    </location>
</feature>
<organism evidence="3 4">
    <name type="scientific">Thermomonospora curvata (strain ATCC 19995 / DSM 43183 / JCM 3096 / KCTC 9072 / NBRC 15933 / NCIMB 10081 / Henssen B9)</name>
    <dbReference type="NCBI Taxonomy" id="471852"/>
    <lineage>
        <taxon>Bacteria</taxon>
        <taxon>Bacillati</taxon>
        <taxon>Actinomycetota</taxon>
        <taxon>Actinomycetes</taxon>
        <taxon>Streptosporangiales</taxon>
        <taxon>Thermomonosporaceae</taxon>
        <taxon>Thermomonospora</taxon>
    </lineage>
</organism>
<reference evidence="3 4" key="1">
    <citation type="journal article" date="2011" name="Stand. Genomic Sci.">
        <title>Complete genome sequence of Thermomonospora curvata type strain (B9).</title>
        <authorList>
            <person name="Chertkov O."/>
            <person name="Sikorski J."/>
            <person name="Nolan M."/>
            <person name="Lapidus A."/>
            <person name="Lucas S."/>
            <person name="Del Rio T.G."/>
            <person name="Tice H."/>
            <person name="Cheng J.F."/>
            <person name="Goodwin L."/>
            <person name="Pitluck S."/>
            <person name="Liolios K."/>
            <person name="Ivanova N."/>
            <person name="Mavromatis K."/>
            <person name="Mikhailova N."/>
            <person name="Ovchinnikova G."/>
            <person name="Pati A."/>
            <person name="Chen A."/>
            <person name="Palaniappan K."/>
            <person name="Djao O.D."/>
            <person name="Land M."/>
            <person name="Hauser L."/>
            <person name="Chang Y.J."/>
            <person name="Jeffries C.D."/>
            <person name="Brettin T."/>
            <person name="Han C."/>
            <person name="Detter J.C."/>
            <person name="Rohde M."/>
            <person name="Goker M."/>
            <person name="Woyke T."/>
            <person name="Bristow J."/>
            <person name="Eisen J.A."/>
            <person name="Markowitz V."/>
            <person name="Hugenholtz P."/>
            <person name="Klenk H.P."/>
            <person name="Kyrpides N.C."/>
        </authorList>
    </citation>
    <scope>NUCLEOTIDE SEQUENCE [LARGE SCALE GENOMIC DNA]</scope>
    <source>
        <strain evidence="4">ATCC 19995 / DSM 43183 / JCM 3096 / KCTC 9072 / NBRC 15933 / NCIMB 10081 / Henssen B9</strain>
    </source>
</reference>
<protein>
    <submittedName>
        <fullName evidence="3">Poly-gamma-glutamate biosynthesis protein</fullName>
    </submittedName>
</protein>
<sequence>MSITLALAGDAMLGRDVAKRLGVAASHDLFSTAVRDWFATADLAVLNLECCISERGAPWRSPGKLFHFRAPAKAAQALAWLGIDCVTLANNHALDFGPDALLDTCEHLQNAGIETVGAGPDAEHARAGVILQARGMRLGVLGLTDHPADMAAGPDRPGVAYADLSCGVPDWVRERIADLRARCDAVLVTPHWGPNMTAEPLPYVRRAARQLLEAGATLVAGHSAHVFHGVDGPILYDLGDFIDDYAVDAQLHNDLGLLWLVTLDAAGPREITAVPLALDYCRTRLAVEHERAWIRDRLRAASAEFGTPVEERDGVLTMRVAVPAR</sequence>
<dbReference type="eggNOG" id="COG2843">
    <property type="taxonomic scope" value="Bacteria"/>
</dbReference>
<dbReference type="PANTHER" id="PTHR33393">
    <property type="entry name" value="POLYGLUTAMINE SYNTHESIS ACCESSORY PROTEIN RV0574C-RELATED"/>
    <property type="match status" value="1"/>
</dbReference>
<dbReference type="CDD" id="cd07381">
    <property type="entry name" value="MPP_CapA"/>
    <property type="match status" value="1"/>
</dbReference>
<keyword evidence="4" id="KW-1185">Reference proteome</keyword>
<dbReference type="InterPro" id="IPR052169">
    <property type="entry name" value="CW_Biosynth-Accessory"/>
</dbReference>
<evidence type="ECO:0000259" key="2">
    <source>
        <dbReference type="SMART" id="SM00854"/>
    </source>
</evidence>
<dbReference type="AlphaFoldDB" id="D1A3H8"/>
<dbReference type="Gene3D" id="3.60.21.10">
    <property type="match status" value="1"/>
</dbReference>